<evidence type="ECO:0000256" key="1">
    <source>
        <dbReference type="SAM" id="MobiDB-lite"/>
    </source>
</evidence>
<dbReference type="EMBL" id="VFMM01000002">
    <property type="protein sequence ID" value="TQJ12433.1"/>
    <property type="molecule type" value="Genomic_DNA"/>
</dbReference>
<dbReference type="OrthoDB" id="5189776at2"/>
<organism evidence="2 3">
    <name type="scientific">Kribbella jejuensis</name>
    <dbReference type="NCBI Taxonomy" id="236068"/>
    <lineage>
        <taxon>Bacteria</taxon>
        <taxon>Bacillati</taxon>
        <taxon>Actinomycetota</taxon>
        <taxon>Actinomycetes</taxon>
        <taxon>Propionibacteriales</taxon>
        <taxon>Kribbellaceae</taxon>
        <taxon>Kribbella</taxon>
    </lineage>
</organism>
<gene>
    <name evidence="2" type="ORF">FB475_5378</name>
</gene>
<name>A0A542EAS9_9ACTN</name>
<proteinExistence type="predicted"/>
<sequence>MDEEADLEIEAMGKVSKALGGLDEDARGRVIRWVAERYSVALDQAPKKTSPTGGSSGGDEETDEDEIDEEIDDKAGNWEHFAELYDASGASTHPEGMLVAAYWVQVLKGQSSFGSLELNKLLKDLGHGVTGTAKVMSTLIAKKPALILQLKKSGKSQQARKTYRLTDAGKKSVEQMIANGA</sequence>
<reference evidence="2 3" key="1">
    <citation type="submission" date="2019-06" db="EMBL/GenBank/DDBJ databases">
        <title>Sequencing the genomes of 1000 actinobacteria strains.</title>
        <authorList>
            <person name="Klenk H.-P."/>
        </authorList>
    </citation>
    <scope>NUCLEOTIDE SEQUENCE [LARGE SCALE GENOMIC DNA]</scope>
    <source>
        <strain evidence="2 3">DSM 17305</strain>
    </source>
</reference>
<comment type="caution">
    <text evidence="2">The sequence shown here is derived from an EMBL/GenBank/DDBJ whole genome shotgun (WGS) entry which is preliminary data.</text>
</comment>
<protein>
    <submittedName>
        <fullName evidence="2">Uncharacterized protein</fullName>
    </submittedName>
</protein>
<dbReference type="Proteomes" id="UP000316298">
    <property type="component" value="Unassembled WGS sequence"/>
</dbReference>
<dbReference type="AlphaFoldDB" id="A0A542EAS9"/>
<evidence type="ECO:0000313" key="3">
    <source>
        <dbReference type="Proteomes" id="UP000316298"/>
    </source>
</evidence>
<accession>A0A542EAS9</accession>
<keyword evidence="3" id="KW-1185">Reference proteome</keyword>
<evidence type="ECO:0000313" key="2">
    <source>
        <dbReference type="EMBL" id="TQJ12433.1"/>
    </source>
</evidence>
<feature type="compositionally biased region" description="Acidic residues" evidence="1">
    <location>
        <begin position="58"/>
        <end position="67"/>
    </location>
</feature>
<feature type="region of interest" description="Disordered" evidence="1">
    <location>
        <begin position="44"/>
        <end position="67"/>
    </location>
</feature>
<dbReference type="RefSeq" id="WP_141859270.1">
    <property type="nucleotide sequence ID" value="NZ_BAAAKA010000043.1"/>
</dbReference>